<dbReference type="InterPro" id="IPR022453">
    <property type="entry name" value="Znf_MqsA-type"/>
</dbReference>
<gene>
    <name evidence="1" type="ORF">C1880_09690</name>
</gene>
<dbReference type="Proteomes" id="UP000253792">
    <property type="component" value="Unassembled WGS sequence"/>
</dbReference>
<comment type="caution">
    <text evidence="1">The sequence shown here is derived from an EMBL/GenBank/DDBJ whole genome shotgun (WGS) entry which is preliminary data.</text>
</comment>
<dbReference type="EMBL" id="PPTP01000022">
    <property type="protein sequence ID" value="RDB54252.1"/>
    <property type="molecule type" value="Genomic_DNA"/>
</dbReference>
<dbReference type="NCBIfam" id="TIGR03831">
    <property type="entry name" value="YgiT_finger"/>
    <property type="match status" value="1"/>
</dbReference>
<dbReference type="AlphaFoldDB" id="A0A369L4I1"/>
<dbReference type="Gene3D" id="3.10.20.860">
    <property type="match status" value="1"/>
</dbReference>
<sequence>MREICPSCGKDMIVTTETFEVNGEAVRGIPRLLCRSCGEATFTPEQLDMVFGYRTAQKQLKPDTVQGGGR</sequence>
<accession>A0A369L4I1</accession>
<keyword evidence="2" id="KW-1185">Reference proteome</keyword>
<evidence type="ECO:0000313" key="2">
    <source>
        <dbReference type="Proteomes" id="UP000253792"/>
    </source>
</evidence>
<organism evidence="1 2">
    <name type="scientific">Senegalimassilia anaerobia</name>
    <dbReference type="NCBI Taxonomy" id="1473216"/>
    <lineage>
        <taxon>Bacteria</taxon>
        <taxon>Bacillati</taxon>
        <taxon>Actinomycetota</taxon>
        <taxon>Coriobacteriia</taxon>
        <taxon>Coriobacteriales</taxon>
        <taxon>Coriobacteriaceae</taxon>
        <taxon>Senegalimassilia</taxon>
    </lineage>
</organism>
<evidence type="ECO:0008006" key="3">
    <source>
        <dbReference type="Google" id="ProtNLM"/>
    </source>
</evidence>
<reference evidence="1 2" key="1">
    <citation type="journal article" date="2018" name="Elife">
        <title>Discovery and characterization of a prevalent human gut bacterial enzyme sufficient for the inactivation of a family of plant toxins.</title>
        <authorList>
            <person name="Koppel N."/>
            <person name="Bisanz J.E."/>
            <person name="Pandelia M.E."/>
            <person name="Turnbaugh P.J."/>
            <person name="Balskus E.P."/>
        </authorList>
    </citation>
    <scope>NUCLEOTIDE SEQUENCE [LARGE SCALE GENOMIC DNA]</scope>
    <source>
        <strain evidence="2">anaerobia AP69FAA</strain>
    </source>
</reference>
<name>A0A369L4I1_9ACTN</name>
<protein>
    <recommendedName>
        <fullName evidence="3">YgiT-type zinc finger protein</fullName>
    </recommendedName>
</protein>
<evidence type="ECO:0000313" key="1">
    <source>
        <dbReference type="EMBL" id="RDB54252.1"/>
    </source>
</evidence>
<dbReference type="RefSeq" id="WP_181859518.1">
    <property type="nucleotide sequence ID" value="NZ_PPTP01000022.1"/>
</dbReference>
<proteinExistence type="predicted"/>